<sequence>LPNKVANNLTITFNLKALIDARCTDTILWSITSFIGILLTFLHSIPLITNSWVYVIEPRPINKTNENGDFLVLFFKSYLIIRNAEIERRCHWNPIFTGEDLTEYSSATLAIENRLAVPATMHIIGAILCYLAFFFGTIGHLKRNSQSLISAIIYICGGLIILMGVLQFVCVVDDEMAPRMKPNAAGEPSKFKFQYGDVSDKIKVIPGLAAHVRHTQMEKALLGVQMPEAMKRESEYAIFNSFSHRIPPTTAFGSISPNSSPLPFDNSLISSPPPDVSLIKYHSSFPYKHMKANA</sequence>
<keyword evidence="1" id="KW-1133">Transmembrane helix</keyword>
<dbReference type="GO" id="GO:0098943">
    <property type="term" value="P:neurotransmitter receptor transport, postsynaptic endosome to lysosome"/>
    <property type="evidence" value="ECO:0007669"/>
    <property type="project" value="TreeGrafter"/>
</dbReference>
<dbReference type="GO" id="GO:0098839">
    <property type="term" value="C:postsynaptic density membrane"/>
    <property type="evidence" value="ECO:0007669"/>
    <property type="project" value="TreeGrafter"/>
</dbReference>
<dbReference type="PANTHER" id="PTHR12107:SF6">
    <property type="entry name" value="STARGAZIN (MAMMALIAN CALCIUM CHANNEL) HOMOLOG"/>
    <property type="match status" value="1"/>
</dbReference>
<evidence type="ECO:0000313" key="3">
    <source>
        <dbReference type="WBParaSite" id="DME_0000198501-mRNA-1"/>
    </source>
</evidence>
<dbReference type="GO" id="GO:0099590">
    <property type="term" value="P:neurotransmitter receptor internalization"/>
    <property type="evidence" value="ECO:0007669"/>
    <property type="project" value="TreeGrafter"/>
</dbReference>
<feature type="transmembrane region" description="Helical" evidence="1">
    <location>
        <begin position="115"/>
        <end position="136"/>
    </location>
</feature>
<evidence type="ECO:0000256" key="1">
    <source>
        <dbReference type="SAM" id="Phobius"/>
    </source>
</evidence>
<protein>
    <submittedName>
        <fullName evidence="3">CLDND1</fullName>
    </submittedName>
</protein>
<feature type="transmembrane region" description="Helical" evidence="1">
    <location>
        <begin position="148"/>
        <end position="172"/>
    </location>
</feature>
<organism evidence="2 3">
    <name type="scientific">Dracunculus medinensis</name>
    <name type="common">Guinea worm</name>
    <dbReference type="NCBI Taxonomy" id="318479"/>
    <lineage>
        <taxon>Eukaryota</taxon>
        <taxon>Metazoa</taxon>
        <taxon>Ecdysozoa</taxon>
        <taxon>Nematoda</taxon>
        <taxon>Chromadorea</taxon>
        <taxon>Rhabditida</taxon>
        <taxon>Spirurina</taxon>
        <taxon>Dracunculoidea</taxon>
        <taxon>Dracunculidae</taxon>
        <taxon>Dracunculus</taxon>
    </lineage>
</organism>
<dbReference type="Proteomes" id="UP000038040">
    <property type="component" value="Unplaced"/>
</dbReference>
<accession>A0A158Q3A3</accession>
<dbReference type="PANTHER" id="PTHR12107">
    <property type="entry name" value="VOLTAGE-DEPENDENT CALCIUM CHANNEL GAMMA SUBUNIT"/>
    <property type="match status" value="1"/>
</dbReference>
<proteinExistence type="predicted"/>
<dbReference type="GO" id="GO:0098970">
    <property type="term" value="P:postsynaptic neurotransmitter receptor diffusion trapping"/>
    <property type="evidence" value="ECO:0007669"/>
    <property type="project" value="TreeGrafter"/>
</dbReference>
<dbReference type="GO" id="GO:0005245">
    <property type="term" value="F:voltage-gated calcium channel activity"/>
    <property type="evidence" value="ECO:0007669"/>
    <property type="project" value="TreeGrafter"/>
</dbReference>
<feature type="transmembrane region" description="Helical" evidence="1">
    <location>
        <begin position="27"/>
        <end position="55"/>
    </location>
</feature>
<dbReference type="GO" id="GO:0032281">
    <property type="term" value="C:AMPA glutamate receptor complex"/>
    <property type="evidence" value="ECO:0007669"/>
    <property type="project" value="TreeGrafter"/>
</dbReference>
<dbReference type="GO" id="GO:0019226">
    <property type="term" value="P:transmission of nerve impulse"/>
    <property type="evidence" value="ECO:0007669"/>
    <property type="project" value="TreeGrafter"/>
</dbReference>
<reference evidence="3" key="1">
    <citation type="submission" date="2016-04" db="UniProtKB">
        <authorList>
            <consortium name="WormBaseParasite"/>
        </authorList>
    </citation>
    <scope>IDENTIFICATION</scope>
</reference>
<evidence type="ECO:0000313" key="2">
    <source>
        <dbReference type="Proteomes" id="UP000038040"/>
    </source>
</evidence>
<dbReference type="AlphaFoldDB" id="A0A158Q3A3"/>
<dbReference type="WBParaSite" id="DME_0000198501-mRNA-1">
    <property type="protein sequence ID" value="DME_0000198501-mRNA-1"/>
    <property type="gene ID" value="DME_0000198501"/>
</dbReference>
<dbReference type="InterPro" id="IPR051072">
    <property type="entry name" value="CACNG_subunit"/>
</dbReference>
<keyword evidence="1" id="KW-0812">Transmembrane</keyword>
<dbReference type="GO" id="GO:0016247">
    <property type="term" value="F:channel regulator activity"/>
    <property type="evidence" value="ECO:0007669"/>
    <property type="project" value="TreeGrafter"/>
</dbReference>
<name>A0A158Q3A3_DRAME</name>
<keyword evidence="1" id="KW-0472">Membrane</keyword>
<dbReference type="Gene3D" id="1.20.140.150">
    <property type="match status" value="1"/>
</dbReference>
<dbReference type="GO" id="GO:0051968">
    <property type="term" value="P:positive regulation of synaptic transmission, glutamatergic"/>
    <property type="evidence" value="ECO:0007669"/>
    <property type="project" value="TreeGrafter"/>
</dbReference>